<evidence type="ECO:0000256" key="1">
    <source>
        <dbReference type="SAM" id="MobiDB-lite"/>
    </source>
</evidence>
<proteinExistence type="predicted"/>
<keyword evidence="3" id="KW-1185">Reference proteome</keyword>
<reference evidence="2 3" key="1">
    <citation type="journal article" date="2024" name="Plant Biotechnol. J.">
        <title>Dendrobium thyrsiflorum genome and its molecular insights into genes involved in important horticultural traits.</title>
        <authorList>
            <person name="Chen B."/>
            <person name="Wang J.Y."/>
            <person name="Zheng P.J."/>
            <person name="Li K.L."/>
            <person name="Liang Y.M."/>
            <person name="Chen X.F."/>
            <person name="Zhang C."/>
            <person name="Zhao X."/>
            <person name="He X."/>
            <person name="Zhang G.Q."/>
            <person name="Liu Z.J."/>
            <person name="Xu Q."/>
        </authorList>
    </citation>
    <scope>NUCLEOTIDE SEQUENCE [LARGE SCALE GENOMIC DNA]</scope>
    <source>
        <strain evidence="2">GZMU011</strain>
    </source>
</reference>
<organism evidence="2 3">
    <name type="scientific">Dendrobium thyrsiflorum</name>
    <name type="common">Pinecone-like raceme dendrobium</name>
    <name type="synonym">Orchid</name>
    <dbReference type="NCBI Taxonomy" id="117978"/>
    <lineage>
        <taxon>Eukaryota</taxon>
        <taxon>Viridiplantae</taxon>
        <taxon>Streptophyta</taxon>
        <taxon>Embryophyta</taxon>
        <taxon>Tracheophyta</taxon>
        <taxon>Spermatophyta</taxon>
        <taxon>Magnoliopsida</taxon>
        <taxon>Liliopsida</taxon>
        <taxon>Asparagales</taxon>
        <taxon>Orchidaceae</taxon>
        <taxon>Epidendroideae</taxon>
        <taxon>Malaxideae</taxon>
        <taxon>Dendrobiinae</taxon>
        <taxon>Dendrobium</taxon>
    </lineage>
</organism>
<name>A0ABD0VPK6_DENTH</name>
<comment type="caution">
    <text evidence="2">The sequence shown here is derived from an EMBL/GenBank/DDBJ whole genome shotgun (WGS) entry which is preliminary data.</text>
</comment>
<feature type="compositionally biased region" description="Basic and acidic residues" evidence="1">
    <location>
        <begin position="79"/>
        <end position="91"/>
    </location>
</feature>
<evidence type="ECO:0000313" key="2">
    <source>
        <dbReference type="EMBL" id="KAL0924486.1"/>
    </source>
</evidence>
<evidence type="ECO:0000313" key="3">
    <source>
        <dbReference type="Proteomes" id="UP001552299"/>
    </source>
</evidence>
<protein>
    <submittedName>
        <fullName evidence="2">Uncharacterized protein</fullName>
    </submittedName>
</protein>
<dbReference type="Proteomes" id="UP001552299">
    <property type="component" value="Unassembled WGS sequence"/>
</dbReference>
<feature type="region of interest" description="Disordered" evidence="1">
    <location>
        <begin position="79"/>
        <end position="103"/>
    </location>
</feature>
<dbReference type="AlphaFoldDB" id="A0ABD0VPK6"/>
<feature type="region of interest" description="Disordered" evidence="1">
    <location>
        <begin position="44"/>
        <end position="63"/>
    </location>
</feature>
<dbReference type="EMBL" id="JANQDX010000005">
    <property type="protein sequence ID" value="KAL0924486.1"/>
    <property type="molecule type" value="Genomic_DNA"/>
</dbReference>
<sequence length="133" mass="15679">MRSKEPSLKHTSSILHQIIYPSIKMSFKFHRENKQVVKFVEENKDSAVRRSNPSEKESMKNPHEGPFFPNLQLMFKNKQQEPSDISEEKISSKTSSNTIAREEEDIDMEANEFIKHFTCLEFIFSRLEVEALW</sequence>
<accession>A0ABD0VPK6</accession>
<gene>
    <name evidence="2" type="ORF">M5K25_005319</name>
</gene>